<dbReference type="EMBL" id="JAATJJ010000001">
    <property type="protein sequence ID" value="NJB71081.1"/>
    <property type="molecule type" value="Genomic_DNA"/>
</dbReference>
<sequence>MGDSEIPNKQEKKIQFWQDLWHDSIKNFLKRSFGLELLTPHVLIDNIILEIEDDSLQNQKNKQFFYRTINQFLDKDEIIRSHFKNDFILLRRIFNSERNGYILSICQSIQSKFRNGKYFDGSLEKISSLLLSSSPIDGTFLHDLNYYSQSIIVELLLKSYTLGEIKKFPGYILSQVESLDDGRFYTHFPHKTDINEYKDSKGQILWKSFGKNLTLELESLDLAKRIKALENYYYEKKGEAYYIFVIEGLRGNQVIKIGDVIFYSPNKKRFITEGEDYVKEYEVLQPHETKEKYMQAAAKVKFLTYESSLSEAVNKIENCIDLVYSFFGIKTKIKVLQEEYIVVKNSKYYGSSFHTSREDKVMKFHDSLDIDFNTNIFSGLKKYSKILDMDTKATKKIRNTLHWIRKGDSAKNDDDKLVFYWIALENLFTNKPEIKKDILGDRNASKFDLIKAILGANQLTKYVYEYGWDLFHYYRNVEDQFFGQSKFPETLLKKANLKTTDKKMYLKKFIKYLPELRKHEQNPYLIGKIDSLISFYKGSKNTLKTLEKKKISLEDDITMIYRFRNLIVHSATFDKTLLPYYAWKIRIYSKNLIRQIIWNFGEDQEIDQLLTKIFLKKDKYFERLKNEMIVFPEDLK</sequence>
<reference evidence="1 2" key="1">
    <citation type="submission" date="2020-03" db="EMBL/GenBank/DDBJ databases">
        <title>Genomic Encyclopedia of Type Strains, Phase IV (KMG-IV): sequencing the most valuable type-strain genomes for metagenomic binning, comparative biology and taxonomic classification.</title>
        <authorList>
            <person name="Goeker M."/>
        </authorList>
    </citation>
    <scope>NUCLEOTIDE SEQUENCE [LARGE SCALE GENOMIC DNA]</scope>
    <source>
        <strain evidence="1 2">DSM 29762</strain>
    </source>
</reference>
<proteinExistence type="predicted"/>
<comment type="caution">
    <text evidence="1">The sequence shown here is derived from an EMBL/GenBank/DDBJ whole genome shotgun (WGS) entry which is preliminary data.</text>
</comment>
<evidence type="ECO:0008006" key="3">
    <source>
        <dbReference type="Google" id="ProtNLM"/>
    </source>
</evidence>
<accession>A0A846QSF0</accession>
<organism evidence="1 2">
    <name type="scientific">Saonia flava</name>
    <dbReference type="NCBI Taxonomy" id="523696"/>
    <lineage>
        <taxon>Bacteria</taxon>
        <taxon>Pseudomonadati</taxon>
        <taxon>Bacteroidota</taxon>
        <taxon>Flavobacteriia</taxon>
        <taxon>Flavobacteriales</taxon>
        <taxon>Flavobacteriaceae</taxon>
        <taxon>Saonia</taxon>
    </lineage>
</organism>
<dbReference type="RefSeq" id="WP_167962504.1">
    <property type="nucleotide sequence ID" value="NZ_JAATJJ010000001.1"/>
</dbReference>
<protein>
    <recommendedName>
        <fullName evidence="3">Apea-like HEPN domain-containing protein</fullName>
    </recommendedName>
</protein>
<dbReference type="AlphaFoldDB" id="A0A846QSF0"/>
<gene>
    <name evidence="1" type="ORF">GGR42_001543</name>
</gene>
<evidence type="ECO:0000313" key="2">
    <source>
        <dbReference type="Proteomes" id="UP000590442"/>
    </source>
</evidence>
<keyword evidence="2" id="KW-1185">Reference proteome</keyword>
<name>A0A846QSF0_9FLAO</name>
<evidence type="ECO:0000313" key="1">
    <source>
        <dbReference type="EMBL" id="NJB71081.1"/>
    </source>
</evidence>
<dbReference type="Proteomes" id="UP000590442">
    <property type="component" value="Unassembled WGS sequence"/>
</dbReference>